<comment type="caution">
    <text evidence="2">The sequence shown here is derived from an EMBL/GenBank/DDBJ whole genome shotgun (WGS) entry which is preliminary data.</text>
</comment>
<dbReference type="InterPro" id="IPR014263">
    <property type="entry name" value="Methanolan_biosynth_EpsI"/>
</dbReference>
<dbReference type="AlphaFoldDB" id="A0A7C9PFX6"/>
<name>A0A7C9PFX6_9BURK</name>
<evidence type="ECO:0000313" key="3">
    <source>
        <dbReference type="Proteomes" id="UP000484255"/>
    </source>
</evidence>
<dbReference type="PROSITE" id="PS51318">
    <property type="entry name" value="TAT"/>
    <property type="match status" value="1"/>
</dbReference>
<dbReference type="Pfam" id="PF11984">
    <property type="entry name" value="DUF3485"/>
    <property type="match status" value="1"/>
</dbReference>
<dbReference type="EMBL" id="JAAGOH010000006">
    <property type="protein sequence ID" value="NDY90916.1"/>
    <property type="molecule type" value="Genomic_DNA"/>
</dbReference>
<protein>
    <submittedName>
        <fullName evidence="2">EpsI family protein</fullName>
    </submittedName>
</protein>
<organism evidence="2 3">
    <name type="scientific">Ideonella livida</name>
    <dbReference type="NCBI Taxonomy" id="2707176"/>
    <lineage>
        <taxon>Bacteria</taxon>
        <taxon>Pseudomonadati</taxon>
        <taxon>Pseudomonadota</taxon>
        <taxon>Betaproteobacteria</taxon>
        <taxon>Burkholderiales</taxon>
        <taxon>Sphaerotilaceae</taxon>
        <taxon>Ideonella</taxon>
    </lineage>
</organism>
<proteinExistence type="predicted"/>
<reference evidence="2 3" key="1">
    <citation type="submission" date="2020-02" db="EMBL/GenBank/DDBJ databases">
        <title>Ideonella bacterium strain TBM-1.</title>
        <authorList>
            <person name="Chen W.-M."/>
        </authorList>
    </citation>
    <scope>NUCLEOTIDE SEQUENCE [LARGE SCALE GENOMIC DNA]</scope>
    <source>
        <strain evidence="2 3">TBM-1</strain>
    </source>
</reference>
<dbReference type="NCBIfam" id="TIGR02914">
    <property type="entry name" value="EpsI_fam"/>
    <property type="match status" value="1"/>
</dbReference>
<sequence>MSAHDLNRRRAITASVAMVGAAAVGQAMVPTQYLAAERGGFRLDRKVPERFGEWGPEPYARGGIVNPQTKALLDQLYGDLLERTYVNGQGQRVMLTIAYGPDQSQPGVQLHYPEVCYPAQGFKVLSNVVGQLPVAGSALPVRRLETNLTERRPEPVTYWLMIGDQATLGGWDKRLKELRYGLRGKIVDGMLVRVSSIDPDSARAFVLHQRFVNDLVTHLDAETRRRLTGL</sequence>
<accession>A0A7C9PFX6</accession>
<evidence type="ECO:0000259" key="1">
    <source>
        <dbReference type="Pfam" id="PF11984"/>
    </source>
</evidence>
<dbReference type="NCBIfam" id="NF045609">
    <property type="entry name" value="EpsI_type_B"/>
    <property type="match status" value="1"/>
</dbReference>
<feature type="domain" description="Methanolan biosynthesis EpsI" evidence="1">
    <location>
        <begin position="13"/>
        <end position="221"/>
    </location>
</feature>
<evidence type="ECO:0000313" key="2">
    <source>
        <dbReference type="EMBL" id="NDY90916.1"/>
    </source>
</evidence>
<dbReference type="RefSeq" id="WP_163456778.1">
    <property type="nucleotide sequence ID" value="NZ_JAAGOH010000006.1"/>
</dbReference>
<dbReference type="Proteomes" id="UP000484255">
    <property type="component" value="Unassembled WGS sequence"/>
</dbReference>
<dbReference type="InterPro" id="IPR006311">
    <property type="entry name" value="TAT_signal"/>
</dbReference>
<gene>
    <name evidence="2" type="primary">epsI</name>
    <name evidence="2" type="ORF">G3A44_06870</name>
</gene>
<keyword evidence="3" id="KW-1185">Reference proteome</keyword>
<dbReference type="InterPro" id="IPR054653">
    <property type="entry name" value="EpsI_type_B_pred"/>
</dbReference>